<dbReference type="Proteomes" id="UP001268864">
    <property type="component" value="Unassembled WGS sequence"/>
</dbReference>
<dbReference type="RefSeq" id="WP_310901489.1">
    <property type="nucleotide sequence ID" value="NZ_JAMQOS010000005.1"/>
</dbReference>
<dbReference type="EMBL" id="JAMQOS010000005">
    <property type="protein sequence ID" value="MDS0283658.1"/>
    <property type="molecule type" value="Genomic_DNA"/>
</dbReference>
<dbReference type="CDD" id="cd04301">
    <property type="entry name" value="NAT_SF"/>
    <property type="match status" value="1"/>
</dbReference>
<gene>
    <name evidence="2" type="ORF">NDI86_16140</name>
</gene>
<evidence type="ECO:0000313" key="3">
    <source>
        <dbReference type="Proteomes" id="UP001268864"/>
    </source>
</evidence>
<sequence length="363" mass="40636">MSEYDIRWYRPADRAQFLDRYAEVLDTWSHSPEWFDWKYVSNPYVDHVPIVVATADGDLVGARGFFALPMVVDGEPRRTLQPCDTMVHRDHRGRGLFARMAERAIERYRKREAPFLFGFATEQSGEADRNLGWRRVGTAPLAYRVENVTPLLAAQTTAPGHQFAGNIATEVVSVHNRLRESRGDGSPDARIRREEPVPAETLADIYADAPPETIHAHRDPAFYRWRLSNPNWNYTALIGESGGERAAVVVARTPPGKRYGPEITRVAEVVPLADHAGRERLLRALLAEVRGAFPGSDLFVAPATMPDTVLRDQGFYREGAPPLSYLRSGRPHLVRALDSWAPGGRALTDGDNWTTTLLELDTG</sequence>
<evidence type="ECO:0000313" key="2">
    <source>
        <dbReference type="EMBL" id="MDS0283658.1"/>
    </source>
</evidence>
<dbReference type="InterPro" id="IPR000182">
    <property type="entry name" value="GNAT_dom"/>
</dbReference>
<accession>A0ABU2FSB1</accession>
<dbReference type="InterPro" id="IPR016181">
    <property type="entry name" value="Acyl_CoA_acyltransferase"/>
</dbReference>
<protein>
    <submittedName>
        <fullName evidence="2">GNAT family N-acetyltransferase</fullName>
    </submittedName>
</protein>
<evidence type="ECO:0000259" key="1">
    <source>
        <dbReference type="PROSITE" id="PS51186"/>
    </source>
</evidence>
<dbReference type="Gene3D" id="3.40.630.30">
    <property type="match status" value="1"/>
</dbReference>
<dbReference type="SUPFAM" id="SSF55729">
    <property type="entry name" value="Acyl-CoA N-acyltransferases (Nat)"/>
    <property type="match status" value="1"/>
</dbReference>
<name>A0ABU2FSB1_9EURY</name>
<reference evidence="2 3" key="1">
    <citation type="submission" date="2022-06" db="EMBL/GenBank/DDBJ databases">
        <title>Halomicroarcula sp. a new haloarchaeum isolate from saline soil.</title>
        <authorList>
            <person name="Strakova D."/>
            <person name="Galisteo C."/>
            <person name="Sanchez-Porro C."/>
            <person name="Ventosa A."/>
        </authorList>
    </citation>
    <scope>NUCLEOTIDE SEQUENCE [LARGE SCALE GENOMIC DNA]</scope>
    <source>
        <strain evidence="2 3">S3CR25-11</strain>
    </source>
</reference>
<comment type="caution">
    <text evidence="2">The sequence shown here is derived from an EMBL/GenBank/DDBJ whole genome shotgun (WGS) entry which is preliminary data.</text>
</comment>
<feature type="domain" description="N-acetyltransferase" evidence="1">
    <location>
        <begin position="4"/>
        <end position="158"/>
    </location>
</feature>
<dbReference type="Pfam" id="PF13527">
    <property type="entry name" value="Acetyltransf_9"/>
    <property type="match status" value="1"/>
</dbReference>
<keyword evidence="3" id="KW-1185">Reference proteome</keyword>
<proteinExistence type="predicted"/>
<dbReference type="PROSITE" id="PS51186">
    <property type="entry name" value="GNAT"/>
    <property type="match status" value="1"/>
</dbReference>
<organism evidence="2 3">
    <name type="scientific">Haloarcula onubensis</name>
    <dbReference type="NCBI Taxonomy" id="2950539"/>
    <lineage>
        <taxon>Archaea</taxon>
        <taxon>Methanobacteriati</taxon>
        <taxon>Methanobacteriota</taxon>
        <taxon>Stenosarchaea group</taxon>
        <taxon>Halobacteria</taxon>
        <taxon>Halobacteriales</taxon>
        <taxon>Haloarculaceae</taxon>
        <taxon>Haloarcula</taxon>
    </lineage>
</organism>